<evidence type="ECO:0000256" key="1">
    <source>
        <dbReference type="ARBA" id="ARBA00010552"/>
    </source>
</evidence>
<reference evidence="2 3" key="1">
    <citation type="submission" date="2009-10" db="EMBL/GenBank/DDBJ databases">
        <authorList>
            <person name="Shrivastava S."/>
            <person name="Brinkac L.B."/>
            <person name="Brown J.L."/>
            <person name="Bruce D.B."/>
            <person name="Detter C."/>
            <person name="Green L.D."/>
            <person name="Munk C.A."/>
            <person name="Rogers Y.C."/>
            <person name="Tapia R."/>
            <person name="Saunders E.S."/>
            <person name="Sims D.R."/>
            <person name="Smith L.A."/>
            <person name="Smith T.J."/>
            <person name="Sutton G."/>
            <person name="Brettin T."/>
        </authorList>
    </citation>
    <scope>NUCLEOTIDE SEQUENCE [LARGE SCALE GENOMIC DNA]</scope>
    <source>
        <strain evidence="3">D str. 1873</strain>
    </source>
</reference>
<organism evidence="2 3">
    <name type="scientific">Clostridium botulinum D str. 1873</name>
    <dbReference type="NCBI Taxonomy" id="592027"/>
    <lineage>
        <taxon>Bacteria</taxon>
        <taxon>Bacillati</taxon>
        <taxon>Bacillota</taxon>
        <taxon>Clostridia</taxon>
        <taxon>Eubacteriales</taxon>
        <taxon>Clostridiaceae</taxon>
        <taxon>Clostridium</taxon>
    </lineage>
</organism>
<dbReference type="Pfam" id="PF01042">
    <property type="entry name" value="Ribonuc_L-PSP"/>
    <property type="match status" value="1"/>
</dbReference>
<dbReference type="SUPFAM" id="SSF55298">
    <property type="entry name" value="YjgF-like"/>
    <property type="match status" value="1"/>
</dbReference>
<proteinExistence type="inferred from homology"/>
<dbReference type="PROSITE" id="PS01094">
    <property type="entry name" value="UPF0076"/>
    <property type="match status" value="1"/>
</dbReference>
<evidence type="ECO:0000313" key="3">
    <source>
        <dbReference type="Proteomes" id="UP000006160"/>
    </source>
</evidence>
<dbReference type="FunFam" id="3.30.1330.40:FF:000001">
    <property type="entry name" value="L-PSP family endoribonuclease"/>
    <property type="match status" value="1"/>
</dbReference>
<dbReference type="InterPro" id="IPR006175">
    <property type="entry name" value="YjgF/YER057c/UK114"/>
</dbReference>
<dbReference type="PANTHER" id="PTHR11803:SF39">
    <property type="entry name" value="2-IMINOBUTANOATE_2-IMINOPROPANOATE DEAMINASE"/>
    <property type="match status" value="1"/>
</dbReference>
<accession>A0A9P2G950</accession>
<dbReference type="CDD" id="cd00448">
    <property type="entry name" value="YjgF_YER057c_UK114_family"/>
    <property type="match status" value="1"/>
</dbReference>
<evidence type="ECO:0000313" key="2">
    <source>
        <dbReference type="EMBL" id="EES92232.1"/>
    </source>
</evidence>
<dbReference type="PANTHER" id="PTHR11803">
    <property type="entry name" value="2-IMINOBUTANOATE/2-IMINOPROPANOATE DEAMINASE RIDA"/>
    <property type="match status" value="1"/>
</dbReference>
<dbReference type="InterPro" id="IPR019897">
    <property type="entry name" value="RidA_CS"/>
</dbReference>
<dbReference type="NCBIfam" id="TIGR00004">
    <property type="entry name" value="Rid family detoxifying hydrolase"/>
    <property type="match status" value="1"/>
</dbReference>
<sequence length="126" mass="13752">MKKELIASKEAPKAIGPYSQAVKVGNLIFISGQIPINPKSGLMPQSIEEQTIQSIENIGAILKEAGSSYKDVVKTTVLLKNLEDFEIVNNIYGNYFSEGYPARCCFEVSKLPKDAGIEIEAIAICK</sequence>
<dbReference type="EMBL" id="ACSJ01000001">
    <property type="protein sequence ID" value="EES92232.1"/>
    <property type="molecule type" value="Genomic_DNA"/>
</dbReference>
<dbReference type="GO" id="GO:0019239">
    <property type="term" value="F:deaminase activity"/>
    <property type="evidence" value="ECO:0007669"/>
    <property type="project" value="TreeGrafter"/>
</dbReference>
<dbReference type="InterPro" id="IPR035959">
    <property type="entry name" value="RutC-like_sf"/>
</dbReference>
<protein>
    <submittedName>
        <fullName evidence="2">Endoribonuclease L-PSP</fullName>
    </submittedName>
</protein>
<name>A0A9P2G950_CLOBO</name>
<gene>
    <name evidence="2" type="ORF">CLG_B0196</name>
</gene>
<dbReference type="AlphaFoldDB" id="A0A9P2G950"/>
<dbReference type="RefSeq" id="WP_003378867.1">
    <property type="nucleotide sequence ID" value="NZ_ACSJ01000001.1"/>
</dbReference>
<comment type="caution">
    <text evidence="2">The sequence shown here is derived from an EMBL/GenBank/DDBJ whole genome shotgun (WGS) entry which is preliminary data.</text>
</comment>
<dbReference type="GO" id="GO:0005829">
    <property type="term" value="C:cytosol"/>
    <property type="evidence" value="ECO:0007669"/>
    <property type="project" value="TreeGrafter"/>
</dbReference>
<dbReference type="Gene3D" id="3.30.1330.40">
    <property type="entry name" value="RutC-like"/>
    <property type="match status" value="1"/>
</dbReference>
<dbReference type="InterPro" id="IPR006056">
    <property type="entry name" value="RidA"/>
</dbReference>
<dbReference type="Proteomes" id="UP000006160">
    <property type="component" value="Unassembled WGS sequence"/>
</dbReference>
<comment type="similarity">
    <text evidence="1">Belongs to the RutC family.</text>
</comment>